<evidence type="ECO:0000313" key="1">
    <source>
        <dbReference type="EMBL" id="ARP21928.1"/>
    </source>
</evidence>
<geneLocation type="plasmid" evidence="1">
    <name>pL289</name>
</geneLocation>
<reference evidence="1" key="1">
    <citation type="submission" date="2016-10" db="EMBL/GenBank/DDBJ databases">
        <title>The High Quality Genome of Vibrio alginolyticus K01M1.</title>
        <authorList>
            <person name="Wendling C."/>
            <person name="Chibani C.M."/>
            <person name="Hertel R."/>
            <person name="Sproer C."/>
            <person name="Bunk B."/>
            <person name="Overmann J."/>
            <person name="Roth O."/>
            <person name="Liesegang H."/>
        </authorList>
    </citation>
    <scope>NUCLEOTIDE SEQUENCE</scope>
    <source>
        <strain evidence="1">K05K4</strain>
        <plasmid evidence="1">pL289</plasmid>
    </source>
</reference>
<proteinExistence type="predicted"/>
<gene>
    <name evidence="1" type="ORF">K05K4_52260</name>
</gene>
<keyword evidence="1" id="KW-0614">Plasmid</keyword>
<name>A0A1W6U2E0_VIBAL</name>
<dbReference type="RefSeq" id="WP_025767581.1">
    <property type="nucleotide sequence ID" value="NZ_CP017893.1"/>
</dbReference>
<accession>A0A1W6U2E0</accession>
<protein>
    <submittedName>
        <fullName evidence="1">Uncharacterized protein</fullName>
    </submittedName>
</protein>
<dbReference type="AlphaFoldDB" id="A0A1W6U2E0"/>
<sequence length="412" mass="47833">MTEMTNRLVRGKQSIDVQKRLERFGDERPFIARDVQEFFDDQGLKTKDRLKVLGINQNRYTQVTKIDADGIDMRHNLTVPQIEIFIRLMTIYPEAQNWHKVTPESVMNKHGFSAYELSDVCCNSESSGERWEMQHKSGSDIKISGYNTLLIETLSRINDPNAREVVLEVAKKVKHLRYNYDLNAHITPETYEDTQNEEWLLPSTRLVKEHRRNAKKIFEELDINVDAMKVVGELTEYARNNQQNQLQAQYDKMLKTSRNPNAKDWVQWLQLTIQWLAAKESVFTYYSWKNSLIDLQDLTTSKDINTLFTALCDCDKGEDADLQIIVDFLSNIQSIKKGVRRQLMAETLLEIGVWYRECVNAEIKAVEGKSKEELKSMVTVSRLLDTKLEQMRLLLASSIDGIELCKKQLKVA</sequence>
<organism evidence="1">
    <name type="scientific">Vibrio alginolyticus</name>
    <dbReference type="NCBI Taxonomy" id="663"/>
    <lineage>
        <taxon>Bacteria</taxon>
        <taxon>Pseudomonadati</taxon>
        <taxon>Pseudomonadota</taxon>
        <taxon>Gammaproteobacteria</taxon>
        <taxon>Vibrionales</taxon>
        <taxon>Vibrionaceae</taxon>
        <taxon>Vibrio</taxon>
    </lineage>
</organism>
<dbReference type="EMBL" id="CP017904">
    <property type="protein sequence ID" value="ARP21928.1"/>
    <property type="molecule type" value="Genomic_DNA"/>
</dbReference>